<feature type="chain" id="PRO_5009116408" description="Lipoprotein" evidence="1">
    <location>
        <begin position="20"/>
        <end position="193"/>
    </location>
</feature>
<dbReference type="PROSITE" id="PS51257">
    <property type="entry name" value="PROKAR_LIPOPROTEIN"/>
    <property type="match status" value="1"/>
</dbReference>
<protein>
    <recommendedName>
        <fullName evidence="4">Lipoprotein</fullName>
    </recommendedName>
</protein>
<evidence type="ECO:0008006" key="4">
    <source>
        <dbReference type="Google" id="ProtNLM"/>
    </source>
</evidence>
<accession>A0A1E2RVP1</accession>
<evidence type="ECO:0000313" key="3">
    <source>
        <dbReference type="Proteomes" id="UP000095087"/>
    </source>
</evidence>
<gene>
    <name evidence="2" type="ORF">A7A08_02837</name>
</gene>
<sequence length="193" mass="21172">MNRWLFITLGVVASSLLVAACSMGVSETRPVALESPSMMGPTDRNPSLEEYMNIVGPTAQKIPHGQLKLDGHPVSCGTRPTVMNSELDSWGGAFPGYVILNPSRLEGLSTPVKFYVYHHECGHQFIGASETKADCYSIRNGVKRGWLDANGMNDICTFISKLKGDRVHPPGTERCKLMRQCYAEALGQQRASR</sequence>
<keyword evidence="3" id="KW-1185">Reference proteome</keyword>
<name>A0A1E2RVP1_9HYPH</name>
<organism evidence="2 3">
    <name type="scientific">Methyloligella halotolerans</name>
    <dbReference type="NCBI Taxonomy" id="1177755"/>
    <lineage>
        <taxon>Bacteria</taxon>
        <taxon>Pseudomonadati</taxon>
        <taxon>Pseudomonadota</taxon>
        <taxon>Alphaproteobacteria</taxon>
        <taxon>Hyphomicrobiales</taxon>
        <taxon>Hyphomicrobiaceae</taxon>
        <taxon>Methyloligella</taxon>
    </lineage>
</organism>
<dbReference type="OrthoDB" id="6402875at2"/>
<dbReference type="Proteomes" id="UP000095087">
    <property type="component" value="Unassembled WGS sequence"/>
</dbReference>
<dbReference type="STRING" id="1177755.A7A08_02837"/>
<dbReference type="EMBL" id="MASI01000009">
    <property type="protein sequence ID" value="ODA66190.1"/>
    <property type="molecule type" value="Genomic_DNA"/>
</dbReference>
<dbReference type="AlphaFoldDB" id="A0A1E2RVP1"/>
<comment type="caution">
    <text evidence="2">The sequence shown here is derived from an EMBL/GenBank/DDBJ whole genome shotgun (WGS) entry which is preliminary data.</text>
</comment>
<keyword evidence="1" id="KW-0732">Signal</keyword>
<proteinExistence type="predicted"/>
<evidence type="ECO:0000256" key="1">
    <source>
        <dbReference type="SAM" id="SignalP"/>
    </source>
</evidence>
<dbReference type="RefSeq" id="WP_083226788.1">
    <property type="nucleotide sequence ID" value="NZ_MASI01000009.1"/>
</dbReference>
<feature type="signal peptide" evidence="1">
    <location>
        <begin position="1"/>
        <end position="19"/>
    </location>
</feature>
<evidence type="ECO:0000313" key="2">
    <source>
        <dbReference type="EMBL" id="ODA66190.1"/>
    </source>
</evidence>
<reference evidence="2 3" key="1">
    <citation type="submission" date="2016-07" db="EMBL/GenBank/DDBJ databases">
        <title>Draft genome sequence of Methyloligella halotolerans C2T (VKM B-2706T=CCUG 61687T=DSM 25045T), a halotolerant polyhydroxybutyrate accumulating methylotroph.</title>
        <authorList>
            <person name="Vasilenko O.V."/>
            <person name="Doronina N.V."/>
            <person name="Poroshina M.N."/>
            <person name="Tarlachkov S.V."/>
            <person name="Trotsenko Y.A."/>
        </authorList>
    </citation>
    <scope>NUCLEOTIDE SEQUENCE [LARGE SCALE GENOMIC DNA]</scope>
    <source>
        <strain evidence="2 3">VKM B-2706</strain>
    </source>
</reference>